<evidence type="ECO:0000256" key="9">
    <source>
        <dbReference type="ARBA" id="ARBA00031586"/>
    </source>
</evidence>
<evidence type="ECO:0000256" key="6">
    <source>
        <dbReference type="ARBA" id="ARBA00022989"/>
    </source>
</evidence>
<evidence type="ECO:0000256" key="8">
    <source>
        <dbReference type="ARBA" id="ARBA00023136"/>
    </source>
</evidence>
<geneLocation type="mitochondrion" evidence="11"/>
<dbReference type="Gene3D" id="1.10.287.3510">
    <property type="match status" value="1"/>
</dbReference>
<evidence type="ECO:0000256" key="5">
    <source>
        <dbReference type="ARBA" id="ARBA00022967"/>
    </source>
</evidence>
<dbReference type="GeneID" id="69222119"/>
<dbReference type="EMBL" id="MT916741">
    <property type="protein sequence ID" value="QSV10332.1"/>
    <property type="molecule type" value="Genomic_DNA"/>
</dbReference>
<comment type="similarity">
    <text evidence="2">Belongs to the complex I subunit 4L family.</text>
</comment>
<evidence type="ECO:0000256" key="3">
    <source>
        <dbReference type="ARBA" id="ARBA00016612"/>
    </source>
</evidence>
<comment type="subcellular location">
    <subcellularLocation>
        <location evidence="1">Membrane</location>
        <topology evidence="1">Multi-pass membrane protein</topology>
    </subcellularLocation>
</comment>
<dbReference type="RefSeq" id="YP_010230655.1">
    <property type="nucleotide sequence ID" value="NC_059704.1"/>
</dbReference>
<keyword evidence="5" id="KW-1278">Translocase</keyword>
<keyword evidence="4 10" id="KW-0812">Transmembrane</keyword>
<evidence type="ECO:0000313" key="11">
    <source>
        <dbReference type="EMBL" id="QSV10332.1"/>
    </source>
</evidence>
<dbReference type="CTD" id="4539"/>
<organism evidence="11">
    <name type="scientific">Bathymodiolus aduloides</name>
    <dbReference type="NCBI Taxonomy" id="268473"/>
    <lineage>
        <taxon>Eukaryota</taxon>
        <taxon>Metazoa</taxon>
        <taxon>Spiralia</taxon>
        <taxon>Lophotrochozoa</taxon>
        <taxon>Mollusca</taxon>
        <taxon>Bivalvia</taxon>
        <taxon>Autobranchia</taxon>
        <taxon>Pteriomorphia</taxon>
        <taxon>Mytilida</taxon>
        <taxon>Mytiloidea</taxon>
        <taxon>Mytilidae</taxon>
        <taxon>Bathymodiolinae</taxon>
        <taxon>Bathymodiolus</taxon>
    </lineage>
</organism>
<keyword evidence="8 10" id="KW-0472">Membrane</keyword>
<feature type="transmembrane region" description="Helical" evidence="10">
    <location>
        <begin position="54"/>
        <end position="76"/>
    </location>
</feature>
<name>A0A8A2F1J0_9BIVA</name>
<dbReference type="AlphaFoldDB" id="A0A8A2F1J0"/>
<evidence type="ECO:0000256" key="4">
    <source>
        <dbReference type="ARBA" id="ARBA00022692"/>
    </source>
</evidence>
<feature type="transmembrane region" description="Helical" evidence="10">
    <location>
        <begin position="29"/>
        <end position="48"/>
    </location>
</feature>
<evidence type="ECO:0000256" key="7">
    <source>
        <dbReference type="ARBA" id="ARBA00023027"/>
    </source>
</evidence>
<accession>A0A8A2F1J0</accession>
<protein>
    <recommendedName>
        <fullName evidence="3">NADH-ubiquinone oxidoreductase chain 4L</fullName>
    </recommendedName>
    <alternativeName>
        <fullName evidence="9">NADH dehydrogenase subunit 4L</fullName>
    </alternativeName>
</protein>
<sequence length="95" mass="10512">MVLLMLLFSFLIFIFGVSLMCVRSMHLITVFLGMEFAALGVFSVVGSLSAHNSLFVLLVIICISVSEAAIMLSLMVMMTRMYGNDRCMSLMTDKS</sequence>
<dbReference type="InterPro" id="IPR039428">
    <property type="entry name" value="NUOK/Mnh_C1-like"/>
</dbReference>
<keyword evidence="7" id="KW-0520">NAD</keyword>
<evidence type="ECO:0000256" key="10">
    <source>
        <dbReference type="SAM" id="Phobius"/>
    </source>
</evidence>
<dbReference type="Pfam" id="PF00420">
    <property type="entry name" value="Oxidored_q2"/>
    <property type="match status" value="1"/>
</dbReference>
<keyword evidence="6 10" id="KW-1133">Transmembrane helix</keyword>
<evidence type="ECO:0000256" key="1">
    <source>
        <dbReference type="ARBA" id="ARBA00004141"/>
    </source>
</evidence>
<reference evidence="11" key="1">
    <citation type="submission" date="2020-08" db="EMBL/GenBank/DDBJ databases">
        <title>The complete mitogenome of Bathymodiolus aduloides.</title>
        <authorList>
            <person name="Zhang K."/>
        </authorList>
    </citation>
    <scope>NUCLEOTIDE SEQUENCE</scope>
</reference>
<keyword evidence="11" id="KW-0496">Mitochondrion</keyword>
<evidence type="ECO:0000256" key="2">
    <source>
        <dbReference type="ARBA" id="ARBA00010519"/>
    </source>
</evidence>
<feature type="transmembrane region" description="Helical" evidence="10">
    <location>
        <begin position="6"/>
        <end position="22"/>
    </location>
</feature>
<gene>
    <name evidence="11" type="primary">ND4L</name>
</gene>
<proteinExistence type="inferred from homology"/>
<dbReference type="GO" id="GO:0016020">
    <property type="term" value="C:membrane"/>
    <property type="evidence" value="ECO:0007669"/>
    <property type="project" value="UniProtKB-SubCell"/>
</dbReference>